<name>A0A813FJM9_POLGL</name>
<protein>
    <submittedName>
        <fullName evidence="1">Uncharacterized protein</fullName>
    </submittedName>
</protein>
<keyword evidence="2" id="KW-1185">Reference proteome</keyword>
<organism evidence="1 2">
    <name type="scientific">Polarella glacialis</name>
    <name type="common">Dinoflagellate</name>
    <dbReference type="NCBI Taxonomy" id="89957"/>
    <lineage>
        <taxon>Eukaryota</taxon>
        <taxon>Sar</taxon>
        <taxon>Alveolata</taxon>
        <taxon>Dinophyceae</taxon>
        <taxon>Suessiales</taxon>
        <taxon>Suessiaceae</taxon>
        <taxon>Polarella</taxon>
    </lineage>
</organism>
<dbReference type="Proteomes" id="UP000654075">
    <property type="component" value="Unassembled WGS sequence"/>
</dbReference>
<proteinExistence type="predicted"/>
<evidence type="ECO:0000313" key="1">
    <source>
        <dbReference type="EMBL" id="CAE8612176.1"/>
    </source>
</evidence>
<sequence>MSLLEADKPMLLNASPTQDEFRPTIDAEEFNKLILDSKLGRDVGERGKRLLQRRGGRGDELGAFLRQNNISLSLRGHYDTLNLPRSSARKLCLKLSPLKMVLDAFGRGLRAAIRAAFTAEYLGGVFGRSIYLGGVFGRSFGRRFGRSIWAAYLGGVFGRSFGRSIRAEYLGGVLGQSIWAEYLGGVSGGVFGRSIWAAYLGGVFGRSFGRSIRAEYLGGVFGFIHQP</sequence>
<comment type="caution">
    <text evidence="1">The sequence shown here is derived from an EMBL/GenBank/DDBJ whole genome shotgun (WGS) entry which is preliminary data.</text>
</comment>
<dbReference type="AlphaFoldDB" id="A0A813FJM9"/>
<accession>A0A813FJM9</accession>
<evidence type="ECO:0000313" key="2">
    <source>
        <dbReference type="Proteomes" id="UP000654075"/>
    </source>
</evidence>
<reference evidence="1" key="1">
    <citation type="submission" date="2021-02" db="EMBL/GenBank/DDBJ databases">
        <authorList>
            <person name="Dougan E. K."/>
            <person name="Rhodes N."/>
            <person name="Thang M."/>
            <person name="Chan C."/>
        </authorList>
    </citation>
    <scope>NUCLEOTIDE SEQUENCE</scope>
</reference>
<dbReference type="EMBL" id="CAJNNV010025091">
    <property type="protein sequence ID" value="CAE8612176.1"/>
    <property type="molecule type" value="Genomic_DNA"/>
</dbReference>
<gene>
    <name evidence="1" type="ORF">PGLA1383_LOCUS29975</name>
</gene>